<dbReference type="Pfam" id="PF00460">
    <property type="entry name" value="Flg_bb_rod"/>
    <property type="match status" value="1"/>
</dbReference>
<evidence type="ECO:0000256" key="5">
    <source>
        <dbReference type="ARBA" id="ARBA00024934"/>
    </source>
</evidence>
<evidence type="ECO:0000256" key="1">
    <source>
        <dbReference type="ARBA" id="ARBA00004117"/>
    </source>
</evidence>
<evidence type="ECO:0000259" key="7">
    <source>
        <dbReference type="Pfam" id="PF00460"/>
    </source>
</evidence>
<keyword evidence="8" id="KW-0969">Cilium</keyword>
<evidence type="ECO:0000313" key="9">
    <source>
        <dbReference type="Proteomes" id="UP001595974"/>
    </source>
</evidence>
<dbReference type="EMBL" id="JBHSOG010000023">
    <property type="protein sequence ID" value="MFC5768972.1"/>
    <property type="molecule type" value="Genomic_DNA"/>
</dbReference>
<protein>
    <recommendedName>
        <fullName evidence="3 6">Flagellar basal body rod protein FlgB</fullName>
    </recommendedName>
</protein>
<accession>A0ABW1APD2</accession>
<keyword evidence="9" id="KW-1185">Reference proteome</keyword>
<dbReference type="RefSeq" id="WP_096446148.1">
    <property type="nucleotide sequence ID" value="NZ_JBHSOG010000023.1"/>
</dbReference>
<comment type="function">
    <text evidence="5 6">Structural component of flagellum, the bacterial motility apparatus. Part of the rod structure of flagellar basal body.</text>
</comment>
<evidence type="ECO:0000256" key="4">
    <source>
        <dbReference type="ARBA" id="ARBA00023143"/>
    </source>
</evidence>
<name>A0ABW1APD2_9RHOO</name>
<comment type="subunit">
    <text evidence="6">The basal body constitutes a major portion of the flagellar organelle and consists of a number of rings mounted on a central rod.</text>
</comment>
<keyword evidence="4 6" id="KW-0975">Bacterial flagellum</keyword>
<feature type="domain" description="Flagellar basal body rod protein N-terminal" evidence="7">
    <location>
        <begin position="11"/>
        <end position="39"/>
    </location>
</feature>
<comment type="caution">
    <text evidence="8">The sequence shown here is derived from an EMBL/GenBank/DDBJ whole genome shotgun (WGS) entry which is preliminary data.</text>
</comment>
<dbReference type="PIRSF" id="PIRSF002889">
    <property type="entry name" value="Rod_FlgB"/>
    <property type="match status" value="1"/>
</dbReference>
<reference evidence="9" key="1">
    <citation type="journal article" date="2019" name="Int. J. Syst. Evol. Microbiol.">
        <title>The Global Catalogue of Microorganisms (GCM) 10K type strain sequencing project: providing services to taxonomists for standard genome sequencing and annotation.</title>
        <authorList>
            <consortium name="The Broad Institute Genomics Platform"/>
            <consortium name="The Broad Institute Genome Sequencing Center for Infectious Disease"/>
            <person name="Wu L."/>
            <person name="Ma J."/>
        </authorList>
    </citation>
    <scope>NUCLEOTIDE SEQUENCE [LARGE SCALE GENOMIC DNA]</scope>
    <source>
        <strain evidence="9">SHR3</strain>
    </source>
</reference>
<dbReference type="PANTHER" id="PTHR30435">
    <property type="entry name" value="FLAGELLAR PROTEIN"/>
    <property type="match status" value="1"/>
</dbReference>
<organism evidence="8 9">
    <name type="scientific">Thauera sinica</name>
    <dbReference type="NCBI Taxonomy" id="2665146"/>
    <lineage>
        <taxon>Bacteria</taxon>
        <taxon>Pseudomonadati</taxon>
        <taxon>Pseudomonadota</taxon>
        <taxon>Betaproteobacteria</taxon>
        <taxon>Rhodocyclales</taxon>
        <taxon>Zoogloeaceae</taxon>
        <taxon>Thauera</taxon>
    </lineage>
</organism>
<dbReference type="NCBIfam" id="TIGR01396">
    <property type="entry name" value="FlgB"/>
    <property type="match status" value="1"/>
</dbReference>
<keyword evidence="8" id="KW-0282">Flagellum</keyword>
<dbReference type="InterPro" id="IPR001444">
    <property type="entry name" value="Flag_bb_rod_N"/>
</dbReference>
<gene>
    <name evidence="8" type="primary">flgB</name>
    <name evidence="8" type="ORF">ACFPTN_06270</name>
</gene>
<comment type="similarity">
    <text evidence="2 6">Belongs to the flagella basal body rod proteins family.</text>
</comment>
<proteinExistence type="inferred from homology"/>
<dbReference type="InterPro" id="IPR019776">
    <property type="entry name" value="Flagellar_basal_body_rod_CS"/>
</dbReference>
<dbReference type="PANTHER" id="PTHR30435:SF12">
    <property type="entry name" value="FLAGELLAR BASAL BODY ROD PROTEIN FLGB"/>
    <property type="match status" value="1"/>
</dbReference>
<evidence type="ECO:0000256" key="2">
    <source>
        <dbReference type="ARBA" id="ARBA00009677"/>
    </source>
</evidence>
<keyword evidence="8" id="KW-0966">Cell projection</keyword>
<evidence type="ECO:0000256" key="6">
    <source>
        <dbReference type="PIRNR" id="PIRNR002889"/>
    </source>
</evidence>
<evidence type="ECO:0000256" key="3">
    <source>
        <dbReference type="ARBA" id="ARBA00014376"/>
    </source>
</evidence>
<evidence type="ECO:0000313" key="8">
    <source>
        <dbReference type="EMBL" id="MFC5768972.1"/>
    </source>
</evidence>
<comment type="subcellular location">
    <subcellularLocation>
        <location evidence="1 6">Bacterial flagellum basal body</location>
    </subcellularLocation>
</comment>
<dbReference type="PROSITE" id="PS00588">
    <property type="entry name" value="FLAGELLA_BB_ROD"/>
    <property type="match status" value="1"/>
</dbReference>
<dbReference type="Proteomes" id="UP001595974">
    <property type="component" value="Unassembled WGS sequence"/>
</dbReference>
<sequence length="134" mass="14393">MKTLLDKQMGFHLNALNLQAHRQQLLASNIANADTPNYKARDVDFRAALQGALAQQAGSVALATTRPGHIPSADAGPFEGFTGYRTELQSAVDGNTVNMDVERAAFAENALHYEASLTFINGMLRSMNTAISGQ</sequence>
<dbReference type="InterPro" id="IPR006300">
    <property type="entry name" value="FlgB"/>
</dbReference>